<dbReference type="Gene3D" id="3.40.50.2300">
    <property type="match status" value="1"/>
</dbReference>
<dbReference type="InterPro" id="IPR003594">
    <property type="entry name" value="HATPase_dom"/>
</dbReference>
<feature type="modified residue" description="4-aspartylphosphate" evidence="8">
    <location>
        <position position="682"/>
    </location>
</feature>
<dbReference type="InterPro" id="IPR000014">
    <property type="entry name" value="PAS"/>
</dbReference>
<dbReference type="InterPro" id="IPR003661">
    <property type="entry name" value="HisK_dim/P_dom"/>
</dbReference>
<dbReference type="EC" id="2.7.13.3" evidence="2"/>
<dbReference type="InterPro" id="IPR005467">
    <property type="entry name" value="His_kinase_dom"/>
</dbReference>
<keyword evidence="5" id="KW-0808">Transferase</keyword>
<feature type="domain" description="Response regulatory" evidence="10">
    <location>
        <begin position="633"/>
        <end position="750"/>
    </location>
</feature>
<dbReference type="InterPro" id="IPR000700">
    <property type="entry name" value="PAS-assoc_C"/>
</dbReference>
<dbReference type="InterPro" id="IPR036890">
    <property type="entry name" value="HATPase_C_sf"/>
</dbReference>
<dbReference type="InterPro" id="IPR001789">
    <property type="entry name" value="Sig_transdc_resp-reg_receiver"/>
</dbReference>
<dbReference type="SUPFAM" id="SSF55785">
    <property type="entry name" value="PYP-like sensor domain (PAS domain)"/>
    <property type="match status" value="1"/>
</dbReference>
<comment type="function">
    <text evidence="7">May play the central regulatory role in sporulation. It may be an element of the effector pathway responsible for the activation of sporulation genes in response to nutritional stress. Spo0A may act in concert with spo0H (a sigma factor) to control the expression of some genes that are critical to the sporulation process.</text>
</comment>
<evidence type="ECO:0000259" key="10">
    <source>
        <dbReference type="PROSITE" id="PS50110"/>
    </source>
</evidence>
<comment type="caution">
    <text evidence="12">The sequence shown here is derived from an EMBL/GenBank/DDBJ whole genome shotgun (WGS) entry which is preliminary data.</text>
</comment>
<dbReference type="SMART" id="SM00387">
    <property type="entry name" value="HATPase_c"/>
    <property type="match status" value="1"/>
</dbReference>
<dbReference type="Proteomes" id="UP000746471">
    <property type="component" value="Unassembled WGS sequence"/>
</dbReference>
<keyword evidence="5" id="KW-0418">Kinase</keyword>
<evidence type="ECO:0000313" key="12">
    <source>
        <dbReference type="EMBL" id="MBS7525086.1"/>
    </source>
</evidence>
<evidence type="ECO:0000256" key="5">
    <source>
        <dbReference type="ARBA" id="ARBA00022777"/>
    </source>
</evidence>
<dbReference type="InterPro" id="IPR004358">
    <property type="entry name" value="Sig_transdc_His_kin-like_C"/>
</dbReference>
<protein>
    <recommendedName>
        <fullName evidence="3">Stage 0 sporulation protein A homolog</fullName>
        <ecNumber evidence="2">2.7.13.3</ecNumber>
    </recommendedName>
</protein>
<dbReference type="Pfam" id="PF00072">
    <property type="entry name" value="Response_reg"/>
    <property type="match status" value="1"/>
</dbReference>
<evidence type="ECO:0000256" key="1">
    <source>
        <dbReference type="ARBA" id="ARBA00000085"/>
    </source>
</evidence>
<feature type="domain" description="Histidine kinase" evidence="9">
    <location>
        <begin position="390"/>
        <end position="612"/>
    </location>
</feature>
<dbReference type="SMART" id="SM00086">
    <property type="entry name" value="PAC"/>
    <property type="match status" value="2"/>
</dbReference>
<dbReference type="Gene3D" id="1.10.287.130">
    <property type="match status" value="1"/>
</dbReference>
<evidence type="ECO:0000256" key="4">
    <source>
        <dbReference type="ARBA" id="ARBA00022553"/>
    </source>
</evidence>
<dbReference type="SMART" id="SM00448">
    <property type="entry name" value="REC"/>
    <property type="match status" value="1"/>
</dbReference>
<dbReference type="EMBL" id="JAHBCL010000001">
    <property type="protein sequence ID" value="MBS7525086.1"/>
    <property type="molecule type" value="Genomic_DNA"/>
</dbReference>
<dbReference type="InterPro" id="IPR036097">
    <property type="entry name" value="HisK_dim/P_sf"/>
</dbReference>
<feature type="domain" description="PAC" evidence="11">
    <location>
        <begin position="320"/>
        <end position="372"/>
    </location>
</feature>
<sequence>MQTNVELEKEGVMNIIVASDGHIVAYDNSAVLNEAAAGDLIWNQLKLLYPNRAPYDTYQLNFRRMIESGLTEIRDAVLTLEMKPATLTYTRLNGENTLILLKLEMLEGISEWALKNIFASIHIPQLLLDDSLLVVAINNAFKRQFHVSDSAVGTGFGDTIRCINTMEDQCGHSNQCKFCTFRKAIQHKVKARETVENMVISMILQPHSEEVWLSINMFPITIKNAVYYLISVENITDQVLADRRIHSARRHSLKLLDELPLLIFQILPNGTCDFLNQTFMQYIPIRRYTFDSVIKQYMATEAYALFHEHLEKGMNAHTVEAVELKMKNPFGEYRTMHCTLKPVFDKGNQFMGIIGMMADIEEHRRLEEALKYEKDRSESANRAKSEFLANMSHEIRTPLNGILGMIDLTLMDELSSTNVDNLKTAKECANNLLGIINDVLDFSKMEAGKLTITPSKFDVREMAKELIRAHQPHAMTKGIELDLVLEEVPKPMLRGDVNRIKQIINNLMSNAIKFTQEGSVTLEITVKETEKSDLAKLSVSVVDTGIGISEDKRDKLFQRFSQIDSTFTREYGGTGLGLVISKQLVMFMNGQIDFISEVGEGTTFFFTIPLIFADTHDEVKKMQSTTAFEEDKRLLIVEDDKVNQIVITKMLENIGLRADVAGDGSEALSFCEKKSYDAILMDIQMPVLDGVQTTKRIRSGTTQNADTTIIALTAYALQDDEALFRKSGMDDYLSKPVSLNILKETLDKHLHMAHKLGRRRIESGGSYRDQRRTATKHRIDVVSHQVNQVFRLYEQQQFDLIEVIVNDMKKGLEALNAESMKTMTFKIALDLRKAQYDMAYEKMQTLRTMFDEFKASVPEVDDDE</sequence>
<evidence type="ECO:0000256" key="6">
    <source>
        <dbReference type="ARBA" id="ARBA00023012"/>
    </source>
</evidence>
<keyword evidence="6" id="KW-0902">Two-component regulatory system</keyword>
<evidence type="ECO:0000259" key="9">
    <source>
        <dbReference type="PROSITE" id="PS50109"/>
    </source>
</evidence>
<reference evidence="12 13" key="1">
    <citation type="submission" date="2021-05" db="EMBL/GenBank/DDBJ databases">
        <title>Fusibacter ferrireducens sp. nov., an anaerobic, sulfur- and Fe-reducing bacterium isolated from the mangrove sediment.</title>
        <authorList>
            <person name="Qiu D."/>
        </authorList>
    </citation>
    <scope>NUCLEOTIDE SEQUENCE [LARGE SCALE GENOMIC DNA]</scope>
    <source>
        <strain evidence="12 13">DSM 12116</strain>
    </source>
</reference>
<dbReference type="SUPFAM" id="SSF47384">
    <property type="entry name" value="Homodimeric domain of signal transducing histidine kinase"/>
    <property type="match status" value="1"/>
</dbReference>
<dbReference type="CDD" id="cd16922">
    <property type="entry name" value="HATPase_EvgS-ArcB-TorS-like"/>
    <property type="match status" value="1"/>
</dbReference>
<dbReference type="SUPFAM" id="SSF52172">
    <property type="entry name" value="CheY-like"/>
    <property type="match status" value="1"/>
</dbReference>
<dbReference type="PROSITE" id="PS50109">
    <property type="entry name" value="HIS_KIN"/>
    <property type="match status" value="1"/>
</dbReference>
<name>A0ABS5PJF3_9FIRM</name>
<evidence type="ECO:0000256" key="7">
    <source>
        <dbReference type="ARBA" id="ARBA00024867"/>
    </source>
</evidence>
<dbReference type="Gene3D" id="3.30.565.10">
    <property type="entry name" value="Histidine kinase-like ATPase, C-terminal domain"/>
    <property type="match status" value="1"/>
</dbReference>
<keyword evidence="4 8" id="KW-0597">Phosphoprotein</keyword>
<dbReference type="InterPro" id="IPR001610">
    <property type="entry name" value="PAC"/>
</dbReference>
<dbReference type="CDD" id="cd00082">
    <property type="entry name" value="HisKA"/>
    <property type="match status" value="1"/>
</dbReference>
<evidence type="ECO:0000259" key="11">
    <source>
        <dbReference type="PROSITE" id="PS50113"/>
    </source>
</evidence>
<dbReference type="Pfam" id="PF13426">
    <property type="entry name" value="PAS_9"/>
    <property type="match status" value="1"/>
</dbReference>
<dbReference type="Pfam" id="PF02518">
    <property type="entry name" value="HATPase_c"/>
    <property type="match status" value="1"/>
</dbReference>
<dbReference type="Pfam" id="PF00512">
    <property type="entry name" value="HisKA"/>
    <property type="match status" value="1"/>
</dbReference>
<evidence type="ECO:0000256" key="3">
    <source>
        <dbReference type="ARBA" id="ARBA00018672"/>
    </source>
</evidence>
<comment type="catalytic activity">
    <reaction evidence="1">
        <text>ATP + protein L-histidine = ADP + protein N-phospho-L-histidine.</text>
        <dbReference type="EC" id="2.7.13.3"/>
    </reaction>
</comment>
<dbReference type="Gene3D" id="3.30.450.20">
    <property type="entry name" value="PAS domain"/>
    <property type="match status" value="2"/>
</dbReference>
<dbReference type="RefSeq" id="WP_213234875.1">
    <property type="nucleotide sequence ID" value="NZ_JAHBCL010000001.1"/>
</dbReference>
<proteinExistence type="predicted"/>
<dbReference type="PRINTS" id="PR00344">
    <property type="entry name" value="BCTRLSENSOR"/>
</dbReference>
<dbReference type="SMART" id="SM00388">
    <property type="entry name" value="HisKA"/>
    <property type="match status" value="1"/>
</dbReference>
<dbReference type="InterPro" id="IPR011006">
    <property type="entry name" value="CheY-like_superfamily"/>
</dbReference>
<evidence type="ECO:0000313" key="13">
    <source>
        <dbReference type="Proteomes" id="UP000746471"/>
    </source>
</evidence>
<keyword evidence="13" id="KW-1185">Reference proteome</keyword>
<dbReference type="PROSITE" id="PS50110">
    <property type="entry name" value="RESPONSE_REGULATORY"/>
    <property type="match status" value="1"/>
</dbReference>
<dbReference type="PANTHER" id="PTHR45339">
    <property type="entry name" value="HYBRID SIGNAL TRANSDUCTION HISTIDINE KINASE J"/>
    <property type="match status" value="1"/>
</dbReference>
<dbReference type="CDD" id="cd17546">
    <property type="entry name" value="REC_hyHK_CKI1_RcsC-like"/>
    <property type="match status" value="1"/>
</dbReference>
<gene>
    <name evidence="12" type="ORF">KHM83_00195</name>
</gene>
<evidence type="ECO:0000256" key="8">
    <source>
        <dbReference type="PROSITE-ProRule" id="PRU00169"/>
    </source>
</evidence>
<evidence type="ECO:0000256" key="2">
    <source>
        <dbReference type="ARBA" id="ARBA00012438"/>
    </source>
</evidence>
<dbReference type="InterPro" id="IPR035965">
    <property type="entry name" value="PAS-like_dom_sf"/>
</dbReference>
<accession>A0ABS5PJF3</accession>
<dbReference type="PROSITE" id="PS50113">
    <property type="entry name" value="PAC"/>
    <property type="match status" value="1"/>
</dbReference>
<organism evidence="12 13">
    <name type="scientific">Fusibacter paucivorans</name>
    <dbReference type="NCBI Taxonomy" id="76009"/>
    <lineage>
        <taxon>Bacteria</taxon>
        <taxon>Bacillati</taxon>
        <taxon>Bacillota</taxon>
        <taxon>Clostridia</taxon>
        <taxon>Eubacteriales</taxon>
        <taxon>Eubacteriales Family XII. Incertae Sedis</taxon>
        <taxon>Fusibacter</taxon>
    </lineage>
</organism>
<dbReference type="SUPFAM" id="SSF55874">
    <property type="entry name" value="ATPase domain of HSP90 chaperone/DNA topoisomerase II/histidine kinase"/>
    <property type="match status" value="1"/>
</dbReference>
<dbReference type="PANTHER" id="PTHR45339:SF1">
    <property type="entry name" value="HYBRID SIGNAL TRANSDUCTION HISTIDINE KINASE J"/>
    <property type="match status" value="1"/>
</dbReference>